<name>A0ABD3GSB0_9MARC</name>
<sequence>MAALKQTLKKAKAEVADLTEEKTRLAGGKSLTEAELNIVRARLLGHQKSLTIFQTQISDLINEKTRLTDAKANTEAELAKARSLTTELQGSVKSLQAQVGDLTKEKNMLSDAKTATETELAANLRSSTLLCSMGYGALEEIDSEPSFNKPRVAEDKSETGMKGREDSAHGVKDQEVVYRVSELSSLVCGLAVTKQVRGNPPQVGSERHKMRRRVSTHGASDKTRFVGTPTPFASEGLGFTDRLTSLGGCSEL</sequence>
<reference evidence="3 4" key="1">
    <citation type="submission" date="2024-09" db="EMBL/GenBank/DDBJ databases">
        <title>Chromosome-scale assembly of Riccia sorocarpa.</title>
        <authorList>
            <person name="Paukszto L."/>
        </authorList>
    </citation>
    <scope>NUCLEOTIDE SEQUENCE [LARGE SCALE GENOMIC DNA]</scope>
    <source>
        <strain evidence="3">LP-2024</strain>
        <tissue evidence="3">Aerial parts of the thallus</tissue>
    </source>
</reference>
<evidence type="ECO:0000313" key="3">
    <source>
        <dbReference type="EMBL" id="KAL3682113.1"/>
    </source>
</evidence>
<proteinExistence type="predicted"/>
<protein>
    <submittedName>
        <fullName evidence="3">Uncharacterized protein</fullName>
    </submittedName>
</protein>
<evidence type="ECO:0000256" key="1">
    <source>
        <dbReference type="SAM" id="Coils"/>
    </source>
</evidence>
<accession>A0ABD3GSB0</accession>
<organism evidence="3 4">
    <name type="scientific">Riccia sorocarpa</name>
    <dbReference type="NCBI Taxonomy" id="122646"/>
    <lineage>
        <taxon>Eukaryota</taxon>
        <taxon>Viridiplantae</taxon>
        <taxon>Streptophyta</taxon>
        <taxon>Embryophyta</taxon>
        <taxon>Marchantiophyta</taxon>
        <taxon>Marchantiopsida</taxon>
        <taxon>Marchantiidae</taxon>
        <taxon>Marchantiales</taxon>
        <taxon>Ricciaceae</taxon>
        <taxon>Riccia</taxon>
    </lineage>
</organism>
<keyword evidence="1" id="KW-0175">Coiled coil</keyword>
<feature type="coiled-coil region" evidence="1">
    <location>
        <begin position="57"/>
        <end position="112"/>
    </location>
</feature>
<dbReference type="AlphaFoldDB" id="A0ABD3GSB0"/>
<dbReference type="Proteomes" id="UP001633002">
    <property type="component" value="Unassembled WGS sequence"/>
</dbReference>
<gene>
    <name evidence="3" type="ORF">R1sor_000135</name>
</gene>
<feature type="compositionally biased region" description="Basic and acidic residues" evidence="2">
    <location>
        <begin position="151"/>
        <end position="168"/>
    </location>
</feature>
<keyword evidence="4" id="KW-1185">Reference proteome</keyword>
<feature type="coiled-coil region" evidence="1">
    <location>
        <begin position="1"/>
        <end position="28"/>
    </location>
</feature>
<dbReference type="EMBL" id="JBJQOH010000006">
    <property type="protein sequence ID" value="KAL3682113.1"/>
    <property type="molecule type" value="Genomic_DNA"/>
</dbReference>
<comment type="caution">
    <text evidence="3">The sequence shown here is derived from an EMBL/GenBank/DDBJ whole genome shotgun (WGS) entry which is preliminary data.</text>
</comment>
<feature type="region of interest" description="Disordered" evidence="2">
    <location>
        <begin position="146"/>
        <end position="168"/>
    </location>
</feature>
<evidence type="ECO:0000256" key="2">
    <source>
        <dbReference type="SAM" id="MobiDB-lite"/>
    </source>
</evidence>
<evidence type="ECO:0000313" key="4">
    <source>
        <dbReference type="Proteomes" id="UP001633002"/>
    </source>
</evidence>
<feature type="region of interest" description="Disordered" evidence="2">
    <location>
        <begin position="198"/>
        <end position="231"/>
    </location>
</feature>